<dbReference type="SUPFAM" id="SSF52283">
    <property type="entry name" value="Formate/glycerate dehydrogenase catalytic domain-like"/>
    <property type="match status" value="1"/>
</dbReference>
<dbReference type="GO" id="GO:0030267">
    <property type="term" value="F:glyoxylate reductase (NADPH) activity"/>
    <property type="evidence" value="ECO:0007669"/>
    <property type="project" value="UniProtKB-EC"/>
</dbReference>
<dbReference type="PANTHER" id="PTHR43333:SF1">
    <property type="entry name" value="D-ISOMER SPECIFIC 2-HYDROXYACID DEHYDROGENASE NAD-BINDING DOMAIN-CONTAINING PROTEIN"/>
    <property type="match status" value="1"/>
</dbReference>
<protein>
    <submittedName>
        <fullName evidence="4">Glyoxylate/hydroxypyruvate reductase A</fullName>
        <ecNumber evidence="4">1.1.1.79</ecNumber>
    </submittedName>
</protein>
<dbReference type="GO" id="GO:0051287">
    <property type="term" value="F:NAD binding"/>
    <property type="evidence" value="ECO:0007669"/>
    <property type="project" value="InterPro"/>
</dbReference>
<dbReference type="Gene3D" id="3.40.50.720">
    <property type="entry name" value="NAD(P)-binding Rossmann-like Domain"/>
    <property type="match status" value="2"/>
</dbReference>
<comment type="caution">
    <text evidence="4">The sequence shown here is derived from an EMBL/GenBank/DDBJ whole genome shotgun (WGS) entry which is preliminary data.</text>
</comment>
<feature type="domain" description="D-isomer specific 2-hydroxyacid dehydrogenase NAD-binding" evidence="3">
    <location>
        <begin position="128"/>
        <end position="305"/>
    </location>
</feature>
<dbReference type="PROSITE" id="PS00670">
    <property type="entry name" value="D_2_HYDROXYACID_DH_2"/>
    <property type="match status" value="1"/>
</dbReference>
<dbReference type="SUPFAM" id="SSF51735">
    <property type="entry name" value="NAD(P)-binding Rossmann-fold domains"/>
    <property type="match status" value="1"/>
</dbReference>
<dbReference type="PANTHER" id="PTHR43333">
    <property type="entry name" value="2-HACID_DH_C DOMAIN-CONTAINING PROTEIN"/>
    <property type="match status" value="1"/>
</dbReference>
<keyword evidence="4" id="KW-0670">Pyruvate</keyword>
<proteinExistence type="predicted"/>
<evidence type="ECO:0000313" key="4">
    <source>
        <dbReference type="EMBL" id="RIH93325.1"/>
    </source>
</evidence>
<accession>A0A399FC85</accession>
<evidence type="ECO:0000256" key="2">
    <source>
        <dbReference type="ARBA" id="ARBA00023027"/>
    </source>
</evidence>
<sequence>MTKVLICSYLEPEHVERIRVLDSRLEVIYAPELLPKPRYPADHVGFPLERTPAEQARWEALLAEAEVLFDFDYTGIPALPERAPRVRWIQASSAGIGQFVRRHGYARMNAVFTTASGIHARPLAEFVLMVMLEQVKQASLARKQQQEHLWQRFATEELTHKTLAIVGLGNIGREVARLAKAFEMRVIANKRRLDGQIPESLGVDQLFAWDELYPMLSQADFVCLITPHTPETEGLINHRAFAAMKPGAMLINIARGAVVVEDDLLAALDSGALAHAALDVAAVEPLPPQSPLWAHPKVTIYPHSASTSAFENARLTELFCQNLRRYLNREPLLNRLDLERMY</sequence>
<name>A0A399FC85_9DEIN</name>
<evidence type="ECO:0000259" key="3">
    <source>
        <dbReference type="Pfam" id="PF02826"/>
    </source>
</evidence>
<dbReference type="InterPro" id="IPR029753">
    <property type="entry name" value="D-isomer_DH_CS"/>
</dbReference>
<dbReference type="PROSITE" id="PS00671">
    <property type="entry name" value="D_2_HYDROXYACID_DH_3"/>
    <property type="match status" value="1"/>
</dbReference>
<dbReference type="Pfam" id="PF02826">
    <property type="entry name" value="2-Hacid_dh_C"/>
    <property type="match status" value="1"/>
</dbReference>
<dbReference type="Proteomes" id="UP000266178">
    <property type="component" value="Unassembled WGS sequence"/>
</dbReference>
<organism evidence="4 5">
    <name type="scientific">Meiothermus granaticius NBRC 107808</name>
    <dbReference type="NCBI Taxonomy" id="1227551"/>
    <lineage>
        <taxon>Bacteria</taxon>
        <taxon>Thermotogati</taxon>
        <taxon>Deinococcota</taxon>
        <taxon>Deinococci</taxon>
        <taxon>Thermales</taxon>
        <taxon>Thermaceae</taxon>
        <taxon>Meiothermus</taxon>
    </lineage>
</organism>
<dbReference type="EC" id="1.1.1.79" evidence="4"/>
<evidence type="ECO:0000313" key="5">
    <source>
        <dbReference type="Proteomes" id="UP000266178"/>
    </source>
</evidence>
<reference evidence="4 5" key="1">
    <citation type="submission" date="2018-08" db="EMBL/GenBank/DDBJ databases">
        <title>Meiothermus granaticius genome AF-68 sequencing project.</title>
        <authorList>
            <person name="Da Costa M.S."/>
            <person name="Albuquerque L."/>
            <person name="Raposo P."/>
            <person name="Froufe H.J.C."/>
            <person name="Barroso C.S."/>
            <person name="Egas C."/>
        </authorList>
    </citation>
    <scope>NUCLEOTIDE SEQUENCE [LARGE SCALE GENOMIC DNA]</scope>
    <source>
        <strain evidence="4 5">AF-68</strain>
    </source>
</reference>
<dbReference type="InterPro" id="IPR036291">
    <property type="entry name" value="NAD(P)-bd_dom_sf"/>
</dbReference>
<gene>
    <name evidence="4" type="primary">ghrA_1</name>
    <name evidence="4" type="ORF">Mgrana_00769</name>
</gene>
<keyword evidence="1 4" id="KW-0560">Oxidoreductase</keyword>
<dbReference type="EMBL" id="QWLB01000007">
    <property type="protein sequence ID" value="RIH93325.1"/>
    <property type="molecule type" value="Genomic_DNA"/>
</dbReference>
<dbReference type="OrthoDB" id="9792971at2"/>
<dbReference type="CDD" id="cd05300">
    <property type="entry name" value="2-Hacid_dh_1"/>
    <property type="match status" value="1"/>
</dbReference>
<dbReference type="RefSeq" id="WP_119356280.1">
    <property type="nucleotide sequence ID" value="NZ_BJXM01000002.1"/>
</dbReference>
<evidence type="ECO:0000256" key="1">
    <source>
        <dbReference type="ARBA" id="ARBA00023002"/>
    </source>
</evidence>
<dbReference type="AlphaFoldDB" id="A0A399FC85"/>
<dbReference type="InterPro" id="IPR006140">
    <property type="entry name" value="D-isomer_DH_NAD-bd"/>
</dbReference>
<keyword evidence="2" id="KW-0520">NAD</keyword>
<keyword evidence="5" id="KW-1185">Reference proteome</keyword>